<comment type="caution">
    <text evidence="1">The sequence shown here is derived from an EMBL/GenBank/DDBJ whole genome shotgun (WGS) entry which is preliminary data.</text>
</comment>
<proteinExistence type="predicted"/>
<accession>A0AAV4AV92</accession>
<organism evidence="1 2">
    <name type="scientific">Plakobranchus ocellatus</name>
    <dbReference type="NCBI Taxonomy" id="259542"/>
    <lineage>
        <taxon>Eukaryota</taxon>
        <taxon>Metazoa</taxon>
        <taxon>Spiralia</taxon>
        <taxon>Lophotrochozoa</taxon>
        <taxon>Mollusca</taxon>
        <taxon>Gastropoda</taxon>
        <taxon>Heterobranchia</taxon>
        <taxon>Euthyneura</taxon>
        <taxon>Panpulmonata</taxon>
        <taxon>Sacoglossa</taxon>
        <taxon>Placobranchoidea</taxon>
        <taxon>Plakobranchidae</taxon>
        <taxon>Plakobranchus</taxon>
    </lineage>
</organism>
<name>A0AAV4AV92_9GAST</name>
<gene>
    <name evidence="1" type="ORF">PoB_003732000</name>
</gene>
<protein>
    <recommendedName>
        <fullName evidence="3">Secreted protein</fullName>
    </recommendedName>
</protein>
<keyword evidence="2" id="KW-1185">Reference proteome</keyword>
<evidence type="ECO:0000313" key="1">
    <source>
        <dbReference type="EMBL" id="GFO10815.1"/>
    </source>
</evidence>
<dbReference type="EMBL" id="BLXT01004211">
    <property type="protein sequence ID" value="GFO10815.1"/>
    <property type="molecule type" value="Genomic_DNA"/>
</dbReference>
<evidence type="ECO:0008006" key="3">
    <source>
        <dbReference type="Google" id="ProtNLM"/>
    </source>
</evidence>
<dbReference type="AlphaFoldDB" id="A0AAV4AV92"/>
<dbReference type="Proteomes" id="UP000735302">
    <property type="component" value="Unassembled WGS sequence"/>
</dbReference>
<sequence length="135" mass="14788">MKLSCTLNSRAPFKISRFIMIRASPKHRRTSATVTGRRKAGVYVPALCVALSLHCCPWALPQRDDRPHYKYTRLGLADDDCKSARPVTASGAVVQCLARLQVARTPQPLEPATTMLGRGGCRLPSVDDNITQKVG</sequence>
<reference evidence="1 2" key="1">
    <citation type="journal article" date="2021" name="Elife">
        <title>Chloroplast acquisition without the gene transfer in kleptoplastic sea slugs, Plakobranchus ocellatus.</title>
        <authorList>
            <person name="Maeda T."/>
            <person name="Takahashi S."/>
            <person name="Yoshida T."/>
            <person name="Shimamura S."/>
            <person name="Takaki Y."/>
            <person name="Nagai Y."/>
            <person name="Toyoda A."/>
            <person name="Suzuki Y."/>
            <person name="Arimoto A."/>
            <person name="Ishii H."/>
            <person name="Satoh N."/>
            <person name="Nishiyama T."/>
            <person name="Hasebe M."/>
            <person name="Maruyama T."/>
            <person name="Minagawa J."/>
            <person name="Obokata J."/>
            <person name="Shigenobu S."/>
        </authorList>
    </citation>
    <scope>NUCLEOTIDE SEQUENCE [LARGE SCALE GENOMIC DNA]</scope>
</reference>
<evidence type="ECO:0000313" key="2">
    <source>
        <dbReference type="Proteomes" id="UP000735302"/>
    </source>
</evidence>